<dbReference type="AlphaFoldDB" id="A0A972J8B4"/>
<accession>A0A972J8B4</accession>
<protein>
    <submittedName>
        <fullName evidence="2">[NiFe]-hydrogenase assembly chaperone HybE</fullName>
    </submittedName>
</protein>
<name>A0A972J8B4_9RHOO</name>
<dbReference type="NCBIfam" id="TIGR03993">
    <property type="entry name" value="hydrog_HybE"/>
    <property type="match status" value="1"/>
</dbReference>
<evidence type="ECO:0000313" key="3">
    <source>
        <dbReference type="Proteomes" id="UP000599523"/>
    </source>
</evidence>
<dbReference type="EMBL" id="WTVM01000001">
    <property type="protein sequence ID" value="NMG01390.1"/>
    <property type="molecule type" value="Genomic_DNA"/>
</dbReference>
<evidence type="ECO:0000313" key="2">
    <source>
        <dbReference type="EMBL" id="NMG01390.1"/>
    </source>
</evidence>
<dbReference type="InterPro" id="IPR023994">
    <property type="entry name" value="NiFe-hyd_HybE"/>
</dbReference>
<dbReference type="Pfam" id="PF11939">
    <property type="entry name" value="NiFe-hyd_HybE"/>
    <property type="match status" value="1"/>
</dbReference>
<gene>
    <name evidence="2" type="primary">hybE</name>
    <name evidence="2" type="ORF">GPA21_00185</name>
</gene>
<keyword evidence="3" id="KW-1185">Reference proteome</keyword>
<proteinExistence type="predicted"/>
<reference evidence="2" key="1">
    <citation type="submission" date="2019-12" db="EMBL/GenBank/DDBJ databases">
        <title>Comparative genomics gives insights into the taxonomy of the Azoarcus-Aromatoleum group and reveals separate origins of nif in the plant-associated Azoarcus and non-plant-associated Aromatoleum sub-groups.</title>
        <authorList>
            <person name="Lafos M."/>
            <person name="Maluk M."/>
            <person name="Batista M."/>
            <person name="Junghare M."/>
            <person name="Carmona M."/>
            <person name="Faoro H."/>
            <person name="Cruz L.M."/>
            <person name="Battistoni F."/>
            <person name="De Souza E."/>
            <person name="Pedrosa F."/>
            <person name="Chen W.-M."/>
            <person name="Poole P.S."/>
            <person name="Dixon R.A."/>
            <person name="James E.K."/>
        </authorList>
    </citation>
    <scope>NUCLEOTIDE SEQUENCE</scope>
    <source>
        <strain evidence="2">NSC3</strain>
    </source>
</reference>
<dbReference type="Proteomes" id="UP000599523">
    <property type="component" value="Unassembled WGS sequence"/>
</dbReference>
<organism evidence="2 3">
    <name type="scientific">Azoarcus taiwanensis</name>
    <dbReference type="NCBI Taxonomy" id="666964"/>
    <lineage>
        <taxon>Bacteria</taxon>
        <taxon>Pseudomonadati</taxon>
        <taxon>Pseudomonadota</taxon>
        <taxon>Betaproteobacteria</taxon>
        <taxon>Rhodocyclales</taxon>
        <taxon>Zoogloeaceae</taxon>
        <taxon>Azoarcus</taxon>
    </lineage>
</organism>
<sequence>MSETQGFLRNVRVPALRAPAALPATIRVDDPSPVLAAHYAAIATTRMAGLPFLNPALEVEVAQCRRLAGDWLAVVITPWSILLTLVFGGGALWRDAGQGERVRCELPVGEMAFIADVGENGLGPFLYCPLIAPAQGIESQACARAIAAEAIDACLQAAPVLMPQADRSDSEPQGLTRRTFLLGRRV</sequence>
<dbReference type="InterPro" id="IPR038530">
    <property type="entry name" value="NiFe-hyd_HybE_sf"/>
</dbReference>
<keyword evidence="1" id="KW-0472">Membrane</keyword>
<feature type="transmembrane region" description="Helical" evidence="1">
    <location>
        <begin position="71"/>
        <end position="93"/>
    </location>
</feature>
<keyword evidence="1" id="KW-0812">Transmembrane</keyword>
<dbReference type="RefSeq" id="WP_168986187.1">
    <property type="nucleotide sequence ID" value="NZ_CAWPHM010000111.1"/>
</dbReference>
<dbReference type="Gene3D" id="3.30.1460.40">
    <property type="entry name" value="[NiFe]-hydrogenase assembly chaperone, HybE"/>
    <property type="match status" value="1"/>
</dbReference>
<keyword evidence="1" id="KW-1133">Transmembrane helix</keyword>
<evidence type="ECO:0000256" key="1">
    <source>
        <dbReference type="SAM" id="Phobius"/>
    </source>
</evidence>
<comment type="caution">
    <text evidence="2">The sequence shown here is derived from an EMBL/GenBank/DDBJ whole genome shotgun (WGS) entry which is preliminary data.</text>
</comment>